<dbReference type="PROSITE" id="PS51079">
    <property type="entry name" value="MBT"/>
    <property type="match status" value="2"/>
</dbReference>
<dbReference type="Proteomes" id="UP000591535">
    <property type="component" value="Unassembled WGS sequence"/>
</dbReference>
<dbReference type="FunFam" id="1.10.150.50:FF:000018">
    <property type="entry name" value="Polycomb protein scmh1 isoform 4"/>
    <property type="match status" value="1"/>
</dbReference>
<dbReference type="SUPFAM" id="SSF63748">
    <property type="entry name" value="Tudor/PWWP/MBT"/>
    <property type="match status" value="2"/>
</dbReference>
<dbReference type="InterPro" id="IPR047531">
    <property type="entry name" value="SAM_Scm-like"/>
</dbReference>
<dbReference type="GO" id="GO:0042393">
    <property type="term" value="F:histone binding"/>
    <property type="evidence" value="ECO:0007669"/>
    <property type="project" value="TreeGrafter"/>
</dbReference>
<evidence type="ECO:0000256" key="3">
    <source>
        <dbReference type="ARBA" id="ARBA00022473"/>
    </source>
</evidence>
<evidence type="ECO:0000256" key="9">
    <source>
        <dbReference type="ARBA" id="ARBA00059346"/>
    </source>
</evidence>
<evidence type="ECO:0000256" key="7">
    <source>
        <dbReference type="ARBA" id="ARBA00023163"/>
    </source>
</evidence>
<dbReference type="FunFam" id="3.90.1150.190:FF:000001">
    <property type="entry name" value="Polycomb protein scmh1 isoform 4"/>
    <property type="match status" value="1"/>
</dbReference>
<feature type="non-terminal residue" evidence="15">
    <location>
        <position position="646"/>
    </location>
</feature>
<dbReference type="AlphaFoldDB" id="A0A7K8ZEK7"/>
<dbReference type="InterPro" id="IPR033763">
    <property type="entry name" value="SCML2_RBR"/>
</dbReference>
<comment type="function">
    <text evidence="9">Associates with Polycomb group (PcG) multiprotein complexes; the complex class is required to maintain the transcriptionally repressive state of some genes.</text>
</comment>
<feature type="region of interest" description="Disordered" evidence="13">
    <location>
        <begin position="211"/>
        <end position="320"/>
    </location>
</feature>
<dbReference type="InterPro" id="IPR021987">
    <property type="entry name" value="SLED"/>
</dbReference>
<evidence type="ECO:0000256" key="10">
    <source>
        <dbReference type="ARBA" id="ARBA00072935"/>
    </source>
</evidence>
<protein>
    <recommendedName>
        <fullName evidence="10">Polycomb protein SCMH1</fullName>
    </recommendedName>
    <alternativeName>
        <fullName evidence="11">Sex comb on midleg homolog 1</fullName>
    </alternativeName>
</protein>
<dbReference type="CDD" id="cd09578">
    <property type="entry name" value="SAM_Scm"/>
    <property type="match status" value="1"/>
</dbReference>
<evidence type="ECO:0000256" key="8">
    <source>
        <dbReference type="ARBA" id="ARBA00023242"/>
    </source>
</evidence>
<evidence type="ECO:0000313" key="15">
    <source>
        <dbReference type="EMBL" id="NXG14256.1"/>
    </source>
</evidence>
<keyword evidence="16" id="KW-1185">Reference proteome</keyword>
<comment type="subcellular location">
    <subcellularLocation>
        <location evidence="1">Nucleus</location>
    </subcellularLocation>
</comment>
<feature type="region of interest" description="Disordered" evidence="13">
    <location>
        <begin position="472"/>
        <end position="521"/>
    </location>
</feature>
<keyword evidence="4" id="KW-0678">Repressor</keyword>
<evidence type="ECO:0000256" key="12">
    <source>
        <dbReference type="PROSITE-ProRule" id="PRU00459"/>
    </source>
</evidence>
<evidence type="ECO:0000256" key="13">
    <source>
        <dbReference type="SAM" id="MobiDB-lite"/>
    </source>
</evidence>
<evidence type="ECO:0000256" key="1">
    <source>
        <dbReference type="ARBA" id="ARBA00004123"/>
    </source>
</evidence>
<dbReference type="InterPro" id="IPR047280">
    <property type="entry name" value="MBT_SCMH1_rpt2"/>
</dbReference>
<dbReference type="CDD" id="cd20108">
    <property type="entry name" value="MBT_SCMH1_rpt2"/>
    <property type="match status" value="1"/>
</dbReference>
<dbReference type="InterPro" id="IPR001660">
    <property type="entry name" value="SAM"/>
</dbReference>
<dbReference type="Gene3D" id="3.90.1150.190">
    <property type="entry name" value="SLED domain"/>
    <property type="match status" value="1"/>
</dbReference>
<dbReference type="PANTHER" id="PTHR12247">
    <property type="entry name" value="POLYCOMB GROUP PROTEIN"/>
    <property type="match status" value="1"/>
</dbReference>
<dbReference type="InterPro" id="IPR013761">
    <property type="entry name" value="SAM/pointed_sf"/>
</dbReference>
<dbReference type="EMBL" id="VWZG01001373">
    <property type="protein sequence ID" value="NXG14256.1"/>
    <property type="molecule type" value="Genomic_DNA"/>
</dbReference>
<dbReference type="SUPFAM" id="SSF47769">
    <property type="entry name" value="SAM/Pointed domain"/>
    <property type="match status" value="1"/>
</dbReference>
<evidence type="ECO:0000256" key="4">
    <source>
        <dbReference type="ARBA" id="ARBA00022491"/>
    </source>
</evidence>
<feature type="domain" description="SAM" evidence="14">
    <location>
        <begin position="576"/>
        <end position="644"/>
    </location>
</feature>
<dbReference type="Pfam" id="PF00536">
    <property type="entry name" value="SAM_1"/>
    <property type="match status" value="1"/>
</dbReference>
<organism evidence="15 16">
    <name type="scientific">Grallaria varia</name>
    <name type="common">variegated antpitta</name>
    <dbReference type="NCBI Taxonomy" id="117165"/>
    <lineage>
        <taxon>Eukaryota</taxon>
        <taxon>Metazoa</taxon>
        <taxon>Chordata</taxon>
        <taxon>Craniata</taxon>
        <taxon>Vertebrata</taxon>
        <taxon>Euteleostomi</taxon>
        <taxon>Archelosauria</taxon>
        <taxon>Archosauria</taxon>
        <taxon>Dinosauria</taxon>
        <taxon>Saurischia</taxon>
        <taxon>Theropoda</taxon>
        <taxon>Coelurosauria</taxon>
        <taxon>Aves</taxon>
        <taxon>Neognathae</taxon>
        <taxon>Neoaves</taxon>
        <taxon>Telluraves</taxon>
        <taxon>Australaves</taxon>
        <taxon>Passeriformes</taxon>
        <taxon>Formicariidae</taxon>
        <taxon>Grallaria</taxon>
    </lineage>
</organism>
<reference evidence="15 16" key="1">
    <citation type="submission" date="2019-09" db="EMBL/GenBank/DDBJ databases">
        <title>Bird 10,000 Genomes (B10K) Project - Family phase.</title>
        <authorList>
            <person name="Zhang G."/>
        </authorList>
    </citation>
    <scope>NUCLEOTIDE SEQUENCE [LARGE SCALE GENOMIC DNA]</scope>
    <source>
        <strain evidence="15">B10K-DU-001-02</strain>
        <tissue evidence="15">Muscle</tissue>
    </source>
</reference>
<dbReference type="InterPro" id="IPR047279">
    <property type="entry name" value="MBT_SCMH1_rpt1"/>
</dbReference>
<dbReference type="InterPro" id="IPR004092">
    <property type="entry name" value="Mbt"/>
</dbReference>
<evidence type="ECO:0000256" key="6">
    <source>
        <dbReference type="ARBA" id="ARBA00023015"/>
    </source>
</evidence>
<evidence type="ECO:0000259" key="14">
    <source>
        <dbReference type="SMART" id="SM00454"/>
    </source>
</evidence>
<feature type="compositionally biased region" description="Basic residues" evidence="13">
    <location>
        <begin position="280"/>
        <end position="295"/>
    </location>
</feature>
<comment type="similarity">
    <text evidence="2">Belongs to the SCM family.</text>
</comment>
<name>A0A7K8ZEK7_9PASS</name>
<dbReference type="FunFam" id="2.30.30.140:FF:000016">
    <property type="entry name" value="polycomb protein SCMH1 isoform X1"/>
    <property type="match status" value="1"/>
</dbReference>
<gene>
    <name evidence="15" type="primary">Scmh1</name>
    <name evidence="15" type="ORF">GRAVAR_R01313</name>
</gene>
<comment type="caution">
    <text evidence="15">The sequence shown here is derived from an EMBL/GenBank/DDBJ whole genome shotgun (WGS) entry which is preliminary data.</text>
</comment>
<proteinExistence type="inferred from homology"/>
<keyword evidence="8" id="KW-0539">Nucleus</keyword>
<evidence type="ECO:0000313" key="16">
    <source>
        <dbReference type="Proteomes" id="UP000591535"/>
    </source>
</evidence>
<feature type="repeat" description="MBT" evidence="12">
    <location>
        <begin position="3"/>
        <end position="101"/>
    </location>
</feature>
<dbReference type="GO" id="GO:0003682">
    <property type="term" value="F:chromatin binding"/>
    <property type="evidence" value="ECO:0007669"/>
    <property type="project" value="TreeGrafter"/>
</dbReference>
<feature type="non-terminal residue" evidence="15">
    <location>
        <position position="1"/>
    </location>
</feature>
<sequence length="646" mass="71746">GHFTWEKYLKETCAIPAPAHCFKQSYTPPANEFKISMKLEAQDPRNTTSTCIATVVGLTGARLRLRLDGSDNKNDFWRLVDSAEIQPIGNCEKNGGMLQPPLGFRLNASSWPMFLLKTLNGAEMAPVRIFHKDPPSPSQNFFKTGMKLEAVDRKNPHFICPATIGEVRGSEVLITFDGWRGAFDYWCRYDSRDIFPVGWCSLTGDNLQPPGTKVVIPKSPLPASEVNSEKPSMHSSTKTVLGHQQGQRRRKTGKKRGRTTKALIHHPMPTPSKSVEPLKFPRKRGPKPGSKRKPRTLLNPAPTSPTTSTPEPDTSTVPQDAATIPSSAMQAPTVCIYLNKNGSTGPHLDKKKVQQLPDHFGPARASVVLQQAVQACIDCAYHQKTVFSFLKQGHGGEVISAVFDREQHTLNLPAVNSITYVLRFLEKLCHNLRSDNLFGNQPFTQNSHMQRSREYDHDRYLPGETFVLGDGLPGPLEPRLDPMDSALNSVNSSSHSRSSRDYRLPGYRHLHQPSSLSQGSTSALRRLSSGGLCQCWSVGNRTCVSLGPAWGQGGVTCGSDRYLGSRDVSRLSSRDPSSWTVEEVMQFIRECDPQLGPHADLFRKHEIDGKALLLLRSDMMMKYMGLKLGPALKLTYHIDKLKQGKF</sequence>
<evidence type="ECO:0000256" key="11">
    <source>
        <dbReference type="ARBA" id="ARBA00077724"/>
    </source>
</evidence>
<dbReference type="SMART" id="SM00561">
    <property type="entry name" value="MBT"/>
    <property type="match status" value="2"/>
</dbReference>
<dbReference type="Pfam" id="PF12140">
    <property type="entry name" value="SLED"/>
    <property type="match status" value="1"/>
</dbReference>
<dbReference type="GO" id="GO:0005634">
    <property type="term" value="C:nucleus"/>
    <property type="evidence" value="ECO:0007669"/>
    <property type="project" value="UniProtKB-SubCell"/>
</dbReference>
<feature type="compositionally biased region" description="Polar residues" evidence="13">
    <location>
        <begin position="512"/>
        <end position="521"/>
    </location>
</feature>
<dbReference type="Gene3D" id="1.10.150.50">
    <property type="entry name" value="Transcription Factor, Ets-1"/>
    <property type="match status" value="1"/>
</dbReference>
<accession>A0A7K8ZEK7</accession>
<evidence type="ECO:0000256" key="5">
    <source>
        <dbReference type="ARBA" id="ARBA00022737"/>
    </source>
</evidence>
<dbReference type="SMART" id="SM00454">
    <property type="entry name" value="SAM"/>
    <property type="match status" value="1"/>
</dbReference>
<keyword evidence="7" id="KW-0804">Transcription</keyword>
<evidence type="ECO:0000256" key="2">
    <source>
        <dbReference type="ARBA" id="ARBA00008469"/>
    </source>
</evidence>
<feature type="compositionally biased region" description="Low complexity" evidence="13">
    <location>
        <begin position="300"/>
        <end position="318"/>
    </location>
</feature>
<dbReference type="GO" id="GO:0045892">
    <property type="term" value="P:negative regulation of DNA-templated transcription"/>
    <property type="evidence" value="ECO:0007669"/>
    <property type="project" value="TreeGrafter"/>
</dbReference>
<dbReference type="CDD" id="cd20105">
    <property type="entry name" value="MBT_SCMH1_rpt1"/>
    <property type="match status" value="1"/>
</dbReference>
<keyword evidence="5" id="KW-0677">Repeat</keyword>
<dbReference type="Pfam" id="PF17208">
    <property type="entry name" value="RBR"/>
    <property type="match status" value="1"/>
</dbReference>
<keyword evidence="3" id="KW-0217">Developmental protein</keyword>
<keyword evidence="6" id="KW-0805">Transcription regulation</keyword>
<feature type="repeat" description="MBT" evidence="12">
    <location>
        <begin position="109"/>
        <end position="210"/>
    </location>
</feature>
<dbReference type="InterPro" id="IPR038348">
    <property type="entry name" value="SLED_sf"/>
</dbReference>
<dbReference type="Pfam" id="PF02820">
    <property type="entry name" value="MBT"/>
    <property type="match status" value="2"/>
</dbReference>
<feature type="compositionally biased region" description="Low complexity" evidence="13">
    <location>
        <begin position="485"/>
        <end position="496"/>
    </location>
</feature>
<dbReference type="PANTHER" id="PTHR12247:SF68">
    <property type="entry name" value="POLYCOMB PROTEIN SCMH1"/>
    <property type="match status" value="1"/>
</dbReference>
<feature type="compositionally biased region" description="Basic residues" evidence="13">
    <location>
        <begin position="246"/>
        <end position="259"/>
    </location>
</feature>
<dbReference type="Gene3D" id="2.30.30.140">
    <property type="match status" value="2"/>
</dbReference>
<dbReference type="InterPro" id="IPR050548">
    <property type="entry name" value="PcG_chromatin_remod_factors"/>
</dbReference>